<dbReference type="Proteomes" id="UP001151760">
    <property type="component" value="Unassembled WGS sequence"/>
</dbReference>
<reference evidence="1" key="1">
    <citation type="journal article" date="2022" name="Int. J. Mol. Sci.">
        <title>Draft Genome of Tanacetum Coccineum: Genomic Comparison of Closely Related Tanacetum-Family Plants.</title>
        <authorList>
            <person name="Yamashiro T."/>
            <person name="Shiraishi A."/>
            <person name="Nakayama K."/>
            <person name="Satake H."/>
        </authorList>
    </citation>
    <scope>NUCLEOTIDE SEQUENCE</scope>
</reference>
<reference evidence="1" key="2">
    <citation type="submission" date="2022-01" db="EMBL/GenBank/DDBJ databases">
        <authorList>
            <person name="Yamashiro T."/>
            <person name="Shiraishi A."/>
            <person name="Satake H."/>
            <person name="Nakayama K."/>
        </authorList>
    </citation>
    <scope>NUCLEOTIDE SEQUENCE</scope>
</reference>
<organism evidence="1 2">
    <name type="scientific">Tanacetum coccineum</name>
    <dbReference type="NCBI Taxonomy" id="301880"/>
    <lineage>
        <taxon>Eukaryota</taxon>
        <taxon>Viridiplantae</taxon>
        <taxon>Streptophyta</taxon>
        <taxon>Embryophyta</taxon>
        <taxon>Tracheophyta</taxon>
        <taxon>Spermatophyta</taxon>
        <taxon>Magnoliopsida</taxon>
        <taxon>eudicotyledons</taxon>
        <taxon>Gunneridae</taxon>
        <taxon>Pentapetalae</taxon>
        <taxon>asterids</taxon>
        <taxon>campanulids</taxon>
        <taxon>Asterales</taxon>
        <taxon>Asteraceae</taxon>
        <taxon>Asteroideae</taxon>
        <taxon>Anthemideae</taxon>
        <taxon>Anthemidinae</taxon>
        <taxon>Tanacetum</taxon>
    </lineage>
</organism>
<proteinExistence type="predicted"/>
<accession>A0ABQ5IDS6</accession>
<name>A0ABQ5IDS6_9ASTR</name>
<evidence type="ECO:0000313" key="1">
    <source>
        <dbReference type="EMBL" id="GJT97538.1"/>
    </source>
</evidence>
<gene>
    <name evidence="1" type="ORF">Tco_1093056</name>
</gene>
<keyword evidence="2" id="KW-1185">Reference proteome</keyword>
<dbReference type="EMBL" id="BQNB010020588">
    <property type="protein sequence ID" value="GJT97538.1"/>
    <property type="molecule type" value="Genomic_DNA"/>
</dbReference>
<comment type="caution">
    <text evidence="1">The sequence shown here is derived from an EMBL/GenBank/DDBJ whole genome shotgun (WGS) entry which is preliminary data.</text>
</comment>
<protein>
    <submittedName>
        <fullName evidence="1">Uncharacterized protein</fullName>
    </submittedName>
</protein>
<sequence length="69" mass="7106">MFVVIPDSGIGGHGGPSDSGPLTFFLFDGHSLGSRQDAPILRVVSAAAKPCQGDSLEFYLITGTAGGRR</sequence>
<evidence type="ECO:0000313" key="2">
    <source>
        <dbReference type="Proteomes" id="UP001151760"/>
    </source>
</evidence>